<proteinExistence type="predicted"/>
<dbReference type="GeneID" id="20646129"/>
<evidence type="ECO:0000313" key="2">
    <source>
        <dbReference type="Proteomes" id="UP000002640"/>
    </source>
</evidence>
<accession>G4ZC20</accession>
<dbReference type="OMA" id="WMLAPVF"/>
<dbReference type="InParanoid" id="G4ZC20"/>
<name>G4ZC20_PHYSP</name>
<dbReference type="RefSeq" id="XP_009525467.1">
    <property type="nucleotide sequence ID" value="XM_009527172.1"/>
</dbReference>
<gene>
    <name evidence="1" type="ORF">PHYSODRAFT_330490</name>
</gene>
<evidence type="ECO:0000313" key="1">
    <source>
        <dbReference type="EMBL" id="EGZ22750.1"/>
    </source>
</evidence>
<dbReference type="KEGG" id="psoj:PHYSODRAFT_330490"/>
<organism evidence="1 2">
    <name type="scientific">Phytophthora sojae (strain P6497)</name>
    <name type="common">Soybean stem and root rot agent</name>
    <name type="synonym">Phytophthora megasperma f. sp. glycines</name>
    <dbReference type="NCBI Taxonomy" id="1094619"/>
    <lineage>
        <taxon>Eukaryota</taxon>
        <taxon>Sar</taxon>
        <taxon>Stramenopiles</taxon>
        <taxon>Oomycota</taxon>
        <taxon>Peronosporomycetes</taxon>
        <taxon>Peronosporales</taxon>
        <taxon>Peronosporaceae</taxon>
        <taxon>Phytophthora</taxon>
    </lineage>
</organism>
<keyword evidence="2" id="KW-1185">Reference proteome</keyword>
<reference evidence="1 2" key="1">
    <citation type="journal article" date="2006" name="Science">
        <title>Phytophthora genome sequences uncover evolutionary origins and mechanisms of pathogenesis.</title>
        <authorList>
            <person name="Tyler B.M."/>
            <person name="Tripathy S."/>
            <person name="Zhang X."/>
            <person name="Dehal P."/>
            <person name="Jiang R.H."/>
            <person name="Aerts A."/>
            <person name="Arredondo F.D."/>
            <person name="Baxter L."/>
            <person name="Bensasson D."/>
            <person name="Beynon J.L."/>
            <person name="Chapman J."/>
            <person name="Damasceno C.M."/>
            <person name="Dorrance A.E."/>
            <person name="Dou D."/>
            <person name="Dickerman A.W."/>
            <person name="Dubchak I.L."/>
            <person name="Garbelotto M."/>
            <person name="Gijzen M."/>
            <person name="Gordon S.G."/>
            <person name="Govers F."/>
            <person name="Grunwald N.J."/>
            <person name="Huang W."/>
            <person name="Ivors K.L."/>
            <person name="Jones R.W."/>
            <person name="Kamoun S."/>
            <person name="Krampis K."/>
            <person name="Lamour K.H."/>
            <person name="Lee M.K."/>
            <person name="McDonald W.H."/>
            <person name="Medina M."/>
            <person name="Meijer H.J."/>
            <person name="Nordberg E.K."/>
            <person name="Maclean D.J."/>
            <person name="Ospina-Giraldo M.D."/>
            <person name="Morris P.F."/>
            <person name="Phuntumart V."/>
            <person name="Putnam N.H."/>
            <person name="Rash S."/>
            <person name="Rose J.K."/>
            <person name="Sakihama Y."/>
            <person name="Salamov A.A."/>
            <person name="Savidor A."/>
            <person name="Scheuring C.F."/>
            <person name="Smith B.M."/>
            <person name="Sobral B.W."/>
            <person name="Terry A."/>
            <person name="Torto-Alalibo T.A."/>
            <person name="Win J."/>
            <person name="Xu Z."/>
            <person name="Zhang H."/>
            <person name="Grigoriev I.V."/>
            <person name="Rokhsar D.S."/>
            <person name="Boore J.L."/>
        </authorList>
    </citation>
    <scope>NUCLEOTIDE SEQUENCE [LARGE SCALE GENOMIC DNA]</scope>
    <source>
        <strain evidence="1 2">P6497</strain>
    </source>
</reference>
<sequence length="201" mass="22594">MRPAPAPPQWRKIAAGRMSSQPSASVRRRLKSKAPYANLLRRLLGPRRFSRWLSTAVQRFAMALTLDAQSSILAAMQTPVVRLTDELCGLVRLQMDHPEVLPLRPLPQHTGIGIGTRHTTAQDQENAGLVDKTVTWMLAPVFFCCIVAEKAKPPQSWEATEVFSRVVVSFMLKLFVLATDLTGGHHQRQSMQRFNEDKQQV</sequence>
<protein>
    <submittedName>
        <fullName evidence="1">Uncharacterized protein</fullName>
    </submittedName>
</protein>
<dbReference type="Proteomes" id="UP000002640">
    <property type="component" value="Unassembled WGS sequence"/>
</dbReference>
<dbReference type="EMBL" id="JH159153">
    <property type="protein sequence ID" value="EGZ22750.1"/>
    <property type="molecule type" value="Genomic_DNA"/>
</dbReference>
<dbReference type="AlphaFoldDB" id="G4ZC20"/>